<dbReference type="Proteomes" id="UP000625711">
    <property type="component" value="Unassembled WGS sequence"/>
</dbReference>
<dbReference type="EMBL" id="JAACXV010006700">
    <property type="protein sequence ID" value="KAF7276448.1"/>
    <property type="molecule type" value="Genomic_DNA"/>
</dbReference>
<name>A0A834MA99_RHYFE</name>
<protein>
    <submittedName>
        <fullName evidence="1">Uncharacterized protein</fullName>
    </submittedName>
</protein>
<organism evidence="1 2">
    <name type="scientific">Rhynchophorus ferrugineus</name>
    <name type="common">Red palm weevil</name>
    <name type="synonym">Curculio ferrugineus</name>
    <dbReference type="NCBI Taxonomy" id="354439"/>
    <lineage>
        <taxon>Eukaryota</taxon>
        <taxon>Metazoa</taxon>
        <taxon>Ecdysozoa</taxon>
        <taxon>Arthropoda</taxon>
        <taxon>Hexapoda</taxon>
        <taxon>Insecta</taxon>
        <taxon>Pterygota</taxon>
        <taxon>Neoptera</taxon>
        <taxon>Endopterygota</taxon>
        <taxon>Coleoptera</taxon>
        <taxon>Polyphaga</taxon>
        <taxon>Cucujiformia</taxon>
        <taxon>Curculionidae</taxon>
        <taxon>Dryophthorinae</taxon>
        <taxon>Rhynchophorus</taxon>
    </lineage>
</organism>
<accession>A0A834MA99</accession>
<proteinExistence type="predicted"/>
<keyword evidence="2" id="KW-1185">Reference proteome</keyword>
<evidence type="ECO:0000313" key="1">
    <source>
        <dbReference type="EMBL" id="KAF7276448.1"/>
    </source>
</evidence>
<gene>
    <name evidence="1" type="ORF">GWI33_010314</name>
</gene>
<dbReference type="AlphaFoldDB" id="A0A834MA99"/>
<comment type="caution">
    <text evidence="1">The sequence shown here is derived from an EMBL/GenBank/DDBJ whole genome shotgun (WGS) entry which is preliminary data.</text>
</comment>
<evidence type="ECO:0000313" key="2">
    <source>
        <dbReference type="Proteomes" id="UP000625711"/>
    </source>
</evidence>
<reference evidence="1" key="1">
    <citation type="submission" date="2020-08" db="EMBL/GenBank/DDBJ databases">
        <title>Genome sequencing and assembly of the red palm weevil Rhynchophorus ferrugineus.</title>
        <authorList>
            <person name="Dias G.B."/>
            <person name="Bergman C.M."/>
            <person name="Manee M."/>
        </authorList>
    </citation>
    <scope>NUCLEOTIDE SEQUENCE</scope>
    <source>
        <strain evidence="1">AA-2017</strain>
        <tissue evidence="1">Whole larva</tissue>
    </source>
</reference>
<sequence>MAADVFSVSFRGHAINSNKSNRNRLENETNNVGTFVGHPAISDTLTAYGIRSPQIEINNNDENSLHILDASRHVGTRWHTKYVVGHHAN</sequence>